<protein>
    <recommendedName>
        <fullName evidence="3">Endonuclease VII</fullName>
    </recommendedName>
</protein>
<dbReference type="Pfam" id="PF02945">
    <property type="entry name" value="Endonuclease_7"/>
    <property type="match status" value="1"/>
</dbReference>
<dbReference type="InterPro" id="IPR038563">
    <property type="entry name" value="Endonuclease_7_sf"/>
</dbReference>
<dbReference type="Gene3D" id="3.40.1800.10">
    <property type="entry name" value="His-Me finger endonucleases"/>
    <property type="match status" value="1"/>
</dbReference>
<evidence type="ECO:0000313" key="2">
    <source>
        <dbReference type="Proteomes" id="UP000259354"/>
    </source>
</evidence>
<accession>A0A345GTS7</accession>
<dbReference type="InterPro" id="IPR004211">
    <property type="entry name" value="Endonuclease_7"/>
</dbReference>
<reference evidence="1 2" key="1">
    <citation type="submission" date="2018-06" db="EMBL/GenBank/DDBJ databases">
        <authorList>
            <person name="Moussa A."/>
            <person name="Couoh J.M."/>
            <person name="Harbem L."/>
            <person name="Okocha J.C."/>
            <person name="Taylor D."/>
            <person name="Teutsch A.B."/>
            <person name="Smith B.R."/>
            <person name="Suri N."/>
            <person name="Layton S.R."/>
            <person name="Kim T."/>
            <person name="Hughes L.E."/>
            <person name="Garlena R.A."/>
            <person name="Russell D.A."/>
            <person name="Pope W.H."/>
            <person name="Jacobs-Sera D."/>
            <person name="Hatfull G.F."/>
        </authorList>
    </citation>
    <scope>NUCLEOTIDE SEQUENCE [LARGE SCALE GENOMIC DNA]</scope>
</reference>
<dbReference type="EMBL" id="MH536811">
    <property type="protein sequence ID" value="AXG66349.1"/>
    <property type="molecule type" value="Genomic_DNA"/>
</dbReference>
<dbReference type="SUPFAM" id="SSF54060">
    <property type="entry name" value="His-Me finger endonucleases"/>
    <property type="match status" value="1"/>
</dbReference>
<dbReference type="Proteomes" id="UP000259354">
    <property type="component" value="Segment"/>
</dbReference>
<sequence>MHKMISKDTESETGVCQECGPVETKNGRCKVAYLKHANRNRGYRYVSYKNADGKRFSIKVEERDRLFNEFGNACGICKTTENLKLDHCHETSKFRGLLCNDCNLALGLFKDSTERLERAIVYLS</sequence>
<evidence type="ECO:0008006" key="3">
    <source>
        <dbReference type="Google" id="ProtNLM"/>
    </source>
</evidence>
<dbReference type="GeneID" id="55609364"/>
<name>A0A345GTS7_9CAUD</name>
<organism evidence="1 2">
    <name type="scientific">Streptomyces phage Annadreamy</name>
    <dbReference type="NCBI Taxonomy" id="2250335"/>
    <lineage>
        <taxon>Viruses</taxon>
        <taxon>Duplodnaviria</taxon>
        <taxon>Heunggongvirae</taxon>
        <taxon>Uroviricota</taxon>
        <taxon>Caudoviricetes</taxon>
        <taxon>Stanwilliamsviridae</taxon>
        <taxon>Loccivirinae</taxon>
        <taxon>Annadreamyvirus</taxon>
        <taxon>Annadreamyvirus annadreamy</taxon>
    </lineage>
</organism>
<dbReference type="InterPro" id="IPR044925">
    <property type="entry name" value="His-Me_finger_sf"/>
</dbReference>
<evidence type="ECO:0000313" key="1">
    <source>
        <dbReference type="EMBL" id="AXG66349.1"/>
    </source>
</evidence>
<dbReference type="KEGG" id="vg:55609364"/>
<gene>
    <name evidence="1" type="primary">222</name>
    <name evidence="1" type="ORF">SEA_ANNADREAMY_222</name>
</gene>
<dbReference type="RefSeq" id="YP_009839156.1">
    <property type="nucleotide sequence ID" value="NC_048719.1"/>
</dbReference>
<proteinExistence type="predicted"/>
<keyword evidence="2" id="KW-1185">Reference proteome</keyword>